<feature type="region of interest" description="Disordered" evidence="1">
    <location>
        <begin position="1"/>
        <end position="23"/>
    </location>
</feature>
<gene>
    <name evidence="2" type="ORF">FGADI_10175</name>
</gene>
<dbReference type="Proteomes" id="UP000604273">
    <property type="component" value="Unassembled WGS sequence"/>
</dbReference>
<feature type="region of interest" description="Disordered" evidence="1">
    <location>
        <begin position="107"/>
        <end position="137"/>
    </location>
</feature>
<proteinExistence type="predicted"/>
<dbReference type="AlphaFoldDB" id="A0A8H4SY21"/>
<dbReference type="EMBL" id="JABFAI010000278">
    <property type="protein sequence ID" value="KAF4947781.1"/>
    <property type="molecule type" value="Genomic_DNA"/>
</dbReference>
<evidence type="ECO:0000313" key="2">
    <source>
        <dbReference type="EMBL" id="KAF4947781.1"/>
    </source>
</evidence>
<evidence type="ECO:0000256" key="1">
    <source>
        <dbReference type="SAM" id="MobiDB-lite"/>
    </source>
</evidence>
<name>A0A8H4SY21_9HYPO</name>
<dbReference type="OrthoDB" id="5097383at2759"/>
<keyword evidence="3" id="KW-1185">Reference proteome</keyword>
<reference evidence="2" key="2">
    <citation type="submission" date="2020-05" db="EMBL/GenBank/DDBJ databases">
        <authorList>
            <person name="Kim H.-S."/>
            <person name="Proctor R.H."/>
            <person name="Brown D.W."/>
        </authorList>
    </citation>
    <scope>NUCLEOTIDE SEQUENCE</scope>
    <source>
        <strain evidence="2">NRRL 45417</strain>
    </source>
</reference>
<protein>
    <submittedName>
        <fullName evidence="2">Uncharacterized protein</fullName>
    </submittedName>
</protein>
<reference evidence="2" key="1">
    <citation type="journal article" date="2020" name="BMC Genomics">
        <title>Correction to: Identification and distribution of gene clusters required for synthesis of sphingolipid metabolism inhibitors in diverse species of the filamentous fungus Fusarium.</title>
        <authorList>
            <person name="Kim H.S."/>
            <person name="Lohmar J.M."/>
            <person name="Busman M."/>
            <person name="Brown D.W."/>
            <person name="Naumann T.A."/>
            <person name="Divon H.H."/>
            <person name="Lysoe E."/>
            <person name="Uhlig S."/>
            <person name="Proctor R.H."/>
        </authorList>
    </citation>
    <scope>NUCLEOTIDE SEQUENCE</scope>
    <source>
        <strain evidence="2">NRRL 45417</strain>
    </source>
</reference>
<organism evidence="2 3">
    <name type="scientific">Fusarium gaditjirri</name>
    <dbReference type="NCBI Taxonomy" id="282569"/>
    <lineage>
        <taxon>Eukaryota</taxon>
        <taxon>Fungi</taxon>
        <taxon>Dikarya</taxon>
        <taxon>Ascomycota</taxon>
        <taxon>Pezizomycotina</taxon>
        <taxon>Sordariomycetes</taxon>
        <taxon>Hypocreomycetidae</taxon>
        <taxon>Hypocreales</taxon>
        <taxon>Nectriaceae</taxon>
        <taxon>Fusarium</taxon>
        <taxon>Fusarium nisikadoi species complex</taxon>
    </lineage>
</organism>
<comment type="caution">
    <text evidence="2">The sequence shown here is derived from an EMBL/GenBank/DDBJ whole genome shotgun (WGS) entry which is preliminary data.</text>
</comment>
<feature type="compositionally biased region" description="Polar residues" evidence="1">
    <location>
        <begin position="10"/>
        <end position="22"/>
    </location>
</feature>
<sequence length="137" mass="14919">MAPAPVPVLTITSPTGEQQPTSVLCFPPTEEELASTPDLFTVEDDISSAPASSAPGQPKLTSADVKAMTIKDILAIIRRKVEDTIELKVQEKEDVAYSSLPDSLAAALAQAEKEKEKEENDEDEDSEPPTKRRRTRK</sequence>
<accession>A0A8H4SY21</accession>
<evidence type="ECO:0000313" key="3">
    <source>
        <dbReference type="Proteomes" id="UP000604273"/>
    </source>
</evidence>